<accession>A0A4S8FFI4</accession>
<dbReference type="OrthoDB" id="5295943at2"/>
<evidence type="ECO:0000256" key="1">
    <source>
        <dbReference type="SAM" id="MobiDB-lite"/>
    </source>
</evidence>
<sequence length="176" mass="19209">MKVLDLRCVHGHAFEGWFSSEDDYQTQSAQGILCCPVCESLQVSKVLSAPYVSAKSNRRPAVSSNVTQTTSNQGRATDTELQSSRVNALTQGDLEQDALRQAQEAFNAHWIAHARTVIAQGEDVGNGFAQEAKRIHEGQAPERLIHGQASLEEVVELLEDGVPVLPLPHEAKEPVQ</sequence>
<dbReference type="Proteomes" id="UP000308917">
    <property type="component" value="Unassembled WGS sequence"/>
</dbReference>
<comment type="caution">
    <text evidence="2">The sequence shown here is derived from an EMBL/GenBank/DDBJ whole genome shotgun (WGS) entry which is preliminary data.</text>
</comment>
<dbReference type="Pfam" id="PF06676">
    <property type="entry name" value="DUF1178"/>
    <property type="match status" value="1"/>
</dbReference>
<dbReference type="InterPro" id="IPR009562">
    <property type="entry name" value="DUF1178"/>
</dbReference>
<protein>
    <submittedName>
        <fullName evidence="2">DUF1178 family protein</fullName>
    </submittedName>
</protein>
<reference evidence="2 3" key="1">
    <citation type="journal article" date="2015" name="Antonie Van Leeuwenhoek">
        <title>Lampropedia puyangensis sp. nov., isolated from symptomatic bark of Populus ? euramericana canker and emended description of Lampropedia hyalina (Ehrenberg 1832) Lee et al. 2004.</title>
        <authorList>
            <person name="Li Y."/>
            <person name="Wang T."/>
            <person name="Piao C.G."/>
            <person name="Wang L.F."/>
            <person name="Tian G.Z."/>
            <person name="Zhu T.H."/>
            <person name="Guo M.W."/>
        </authorList>
    </citation>
    <scope>NUCLEOTIDE SEQUENCE [LARGE SCALE GENOMIC DNA]</scope>
    <source>
        <strain evidence="2 3">2-bin</strain>
    </source>
</reference>
<evidence type="ECO:0000313" key="2">
    <source>
        <dbReference type="EMBL" id="THU05324.1"/>
    </source>
</evidence>
<name>A0A4S8FFI4_9BURK</name>
<proteinExistence type="predicted"/>
<dbReference type="PIRSF" id="PIRSF032131">
    <property type="entry name" value="UCP032131"/>
    <property type="match status" value="1"/>
</dbReference>
<dbReference type="RefSeq" id="WP_136572034.1">
    <property type="nucleotide sequence ID" value="NZ_STFG01000001.1"/>
</dbReference>
<feature type="compositionally biased region" description="Polar residues" evidence="1">
    <location>
        <begin position="62"/>
        <end position="79"/>
    </location>
</feature>
<dbReference type="EMBL" id="STFG01000001">
    <property type="protein sequence ID" value="THU05324.1"/>
    <property type="molecule type" value="Genomic_DNA"/>
</dbReference>
<feature type="region of interest" description="Disordered" evidence="1">
    <location>
        <begin position="58"/>
        <end position="79"/>
    </location>
</feature>
<evidence type="ECO:0000313" key="3">
    <source>
        <dbReference type="Proteomes" id="UP000308917"/>
    </source>
</evidence>
<keyword evidence="3" id="KW-1185">Reference proteome</keyword>
<gene>
    <name evidence="2" type="ORF">E9531_01925</name>
</gene>
<organism evidence="2 3">
    <name type="scientific">Lampropedia puyangensis</name>
    <dbReference type="NCBI Taxonomy" id="1330072"/>
    <lineage>
        <taxon>Bacteria</taxon>
        <taxon>Pseudomonadati</taxon>
        <taxon>Pseudomonadota</taxon>
        <taxon>Betaproteobacteria</taxon>
        <taxon>Burkholderiales</taxon>
        <taxon>Comamonadaceae</taxon>
        <taxon>Lampropedia</taxon>
    </lineage>
</organism>
<dbReference type="AlphaFoldDB" id="A0A4S8FFI4"/>